<accession>K5BI86</accession>
<keyword evidence="2" id="KW-1185">Reference proteome</keyword>
<dbReference type="AlphaFoldDB" id="K5BI86"/>
<dbReference type="Gene3D" id="3.10.450.50">
    <property type="match status" value="1"/>
</dbReference>
<organism evidence="1 2">
    <name type="scientific">Mycolicibacterium hassiacum (strain DSM 44199 / CIP 105218 / JCM 12690 / 3849)</name>
    <name type="common">Mycobacterium hassiacum</name>
    <dbReference type="NCBI Taxonomy" id="1122247"/>
    <lineage>
        <taxon>Bacteria</taxon>
        <taxon>Bacillati</taxon>
        <taxon>Actinomycetota</taxon>
        <taxon>Actinomycetes</taxon>
        <taxon>Mycobacteriales</taxon>
        <taxon>Mycobacteriaceae</taxon>
        <taxon>Mycolicibacterium</taxon>
    </lineage>
</organism>
<gene>
    <name evidence="1" type="ORF">C731_0118</name>
</gene>
<comment type="caution">
    <text evidence="1">The sequence shown here is derived from an EMBL/GenBank/DDBJ whole genome shotgun (WGS) entry which is preliminary data.</text>
</comment>
<proteinExistence type="predicted"/>
<sequence length="306" mass="32998">MAGFLWLKGDDDAGRQGGPADATAARDVAKSYLEALARGDAEAALALSDNQPATTDLLTDEVLEKQIKRAPITDIQVGDVTERSDDGTRVKVRVSARIGNQRQESDLPMVYRDGQWKLKNAFVRSQASFRGNDDMYAESLLTFFGTRVPKSGTIYVFPGPLEAGTTSKFIEVVPPRQIVLDDLDGGATLDPTFSVNDAGRKAAEEALRAFLTKCLQPGSRPERCNGIISVPGGDLESKKVALAGPIDLSRVTFDYDGRSRRMIAIGDIPDIPVIMNDLDGVPGPDTVRAIVRENIDLGVDPPVVVE</sequence>
<protein>
    <submittedName>
        <fullName evidence="1">Lumazine-binding domain protein</fullName>
    </submittedName>
</protein>
<dbReference type="EMBL" id="AMRA01000005">
    <property type="protein sequence ID" value="EKF25886.1"/>
    <property type="molecule type" value="Genomic_DNA"/>
</dbReference>
<dbReference type="eggNOG" id="ENOG5031NIH">
    <property type="taxonomic scope" value="Bacteria"/>
</dbReference>
<reference evidence="1 2" key="1">
    <citation type="journal article" date="2012" name="J. Bacteriol.">
        <title>Genome sequence of Mycobacterium hassiacum DSM 44199, a rare source of heat-stable mycobacterial proteins.</title>
        <authorList>
            <person name="Tiago I."/>
            <person name="Maranha A."/>
            <person name="Mendes V."/>
            <person name="Alarico S."/>
            <person name="Moynihan P.J."/>
            <person name="Clarke A.J."/>
            <person name="Macedo-Ribeiro S."/>
            <person name="Pereira P.J."/>
            <person name="Empadinhas N."/>
        </authorList>
    </citation>
    <scope>NUCLEOTIDE SEQUENCE [LARGE SCALE GENOMIC DNA]</scope>
    <source>
        <strain evidence="2">DSM 44199 / CIP 105218 / JCM 12690 / 3849</strain>
    </source>
</reference>
<dbReference type="Proteomes" id="UP000006265">
    <property type="component" value="Unassembled WGS sequence"/>
</dbReference>
<dbReference type="STRING" id="1122247.GCA_000379865_03679"/>
<dbReference type="PATRIC" id="fig|1122247.3.peg.108"/>
<evidence type="ECO:0000313" key="2">
    <source>
        <dbReference type="Proteomes" id="UP000006265"/>
    </source>
</evidence>
<evidence type="ECO:0000313" key="1">
    <source>
        <dbReference type="EMBL" id="EKF25886.1"/>
    </source>
</evidence>
<name>K5BI86_MYCHD</name>